<dbReference type="InterPro" id="IPR003331">
    <property type="entry name" value="UDP_GlcNAc_Epimerase_2_dom"/>
</dbReference>
<dbReference type="RefSeq" id="WP_052606298.1">
    <property type="nucleotide sequence ID" value="NZ_JXYS01000080.1"/>
</dbReference>
<comment type="similarity">
    <text evidence="2 4">Belongs to the UDP-N-acetylglucosamine 2-epimerase family.</text>
</comment>
<evidence type="ECO:0000256" key="2">
    <source>
        <dbReference type="ARBA" id="ARBA00038209"/>
    </source>
</evidence>
<evidence type="ECO:0000313" key="6">
    <source>
        <dbReference type="EMBL" id="KJF16534.1"/>
    </source>
</evidence>
<dbReference type="Gene3D" id="3.40.50.2000">
    <property type="entry name" value="Glycogen Phosphorylase B"/>
    <property type="match status" value="2"/>
</dbReference>
<reference evidence="6 7" key="1">
    <citation type="submission" date="2015-01" db="EMBL/GenBank/DDBJ databases">
        <title>Draft genome of the acidophilic iron oxidizer Acidithrix ferrooxidans strain Py-F3.</title>
        <authorList>
            <person name="Poehlein A."/>
            <person name="Eisen S."/>
            <person name="Schloemann M."/>
            <person name="Johnson B.D."/>
            <person name="Daniel R."/>
            <person name="Muehling M."/>
        </authorList>
    </citation>
    <scope>NUCLEOTIDE SEQUENCE [LARGE SCALE GENOMIC DNA]</scope>
    <source>
        <strain evidence="6 7">Py-F3</strain>
    </source>
</reference>
<keyword evidence="7" id="KW-1185">Reference proteome</keyword>
<protein>
    <recommendedName>
        <fullName evidence="3">UDP-N-acetylglucosamine 2-epimerase (non-hydrolyzing)</fullName>
        <ecNumber evidence="3">5.1.3.14</ecNumber>
    </recommendedName>
</protein>
<dbReference type="InterPro" id="IPR029767">
    <property type="entry name" value="WecB-like"/>
</dbReference>
<dbReference type="OrthoDB" id="9803238at2"/>
<accession>A0A0D8HF85</accession>
<dbReference type="GO" id="GO:0008761">
    <property type="term" value="F:UDP-N-acetylglucosamine 2-epimerase activity"/>
    <property type="evidence" value="ECO:0007669"/>
    <property type="project" value="UniProtKB-EC"/>
</dbReference>
<evidence type="ECO:0000256" key="1">
    <source>
        <dbReference type="ARBA" id="ARBA00023235"/>
    </source>
</evidence>
<sequence length="392" mass="42596">MKKRVLIGFGTRPEAIKMAPLVKVMQQSADFDSIVLTTGQHKEMLRQVLEVFGIIPDYEIELIRKSPDLAELTTALIEIADRVIVEASPDVVCVQGDTTTTFALSLVAFYHKIKVVHLEAGLRTDSKFSPFPEEINRRLTSTLADLHLAPTPISAANLIREGVDEAKIVITGNTVIDALLSVVNGGFPFETEIVPKILSGKREFVLVTMHRREAWGEPMVMVSKAIGELAKTFKDLDFVLPLHPNQLVQEAMRSGVSGLDNVIITEPVPYGDFCRLMNGAKMVITDSGGIQEEAPSLGKPVLVARDTTERPEAVMAGTAKLVGTQPSQIVAEASRLLSDPQYFRSIAQIANPFGDGSAALRSLMAIGYLFGMALKPADFVADSLRDSKVLAS</sequence>
<evidence type="ECO:0000256" key="3">
    <source>
        <dbReference type="ARBA" id="ARBA00038858"/>
    </source>
</evidence>
<evidence type="ECO:0000259" key="5">
    <source>
        <dbReference type="Pfam" id="PF02350"/>
    </source>
</evidence>
<dbReference type="Proteomes" id="UP000032360">
    <property type="component" value="Unassembled WGS sequence"/>
</dbReference>
<evidence type="ECO:0000256" key="4">
    <source>
        <dbReference type="RuleBase" id="RU003513"/>
    </source>
</evidence>
<dbReference type="PANTHER" id="PTHR43174">
    <property type="entry name" value="UDP-N-ACETYLGLUCOSAMINE 2-EPIMERASE"/>
    <property type="match status" value="1"/>
</dbReference>
<dbReference type="PATRIC" id="fig|1280514.3.peg.3409"/>
<dbReference type="EC" id="5.1.3.14" evidence="3"/>
<dbReference type="STRING" id="1280514.AXFE_25970"/>
<dbReference type="PANTHER" id="PTHR43174:SF2">
    <property type="entry name" value="UDP-N-ACETYLGLUCOSAMINE 2-EPIMERASE"/>
    <property type="match status" value="1"/>
</dbReference>
<dbReference type="SUPFAM" id="SSF53756">
    <property type="entry name" value="UDP-Glycosyltransferase/glycogen phosphorylase"/>
    <property type="match status" value="1"/>
</dbReference>
<name>A0A0D8HF85_9ACTN</name>
<evidence type="ECO:0000313" key="7">
    <source>
        <dbReference type="Proteomes" id="UP000032360"/>
    </source>
</evidence>
<dbReference type="AlphaFoldDB" id="A0A0D8HF85"/>
<dbReference type="EMBL" id="JXYS01000080">
    <property type="protein sequence ID" value="KJF16534.1"/>
    <property type="molecule type" value="Genomic_DNA"/>
</dbReference>
<proteinExistence type="inferred from homology"/>
<keyword evidence="1 4" id="KW-0413">Isomerase</keyword>
<gene>
    <name evidence="6" type="primary">mnaA</name>
    <name evidence="6" type="ORF">AXFE_25970</name>
</gene>
<comment type="caution">
    <text evidence="6">The sequence shown here is derived from an EMBL/GenBank/DDBJ whole genome shotgun (WGS) entry which is preliminary data.</text>
</comment>
<dbReference type="NCBIfam" id="TIGR00236">
    <property type="entry name" value="wecB"/>
    <property type="match status" value="1"/>
</dbReference>
<feature type="domain" description="UDP-N-acetylglucosamine 2-epimerase" evidence="5">
    <location>
        <begin position="25"/>
        <end position="363"/>
    </location>
</feature>
<organism evidence="6 7">
    <name type="scientific">Acidithrix ferrooxidans</name>
    <dbReference type="NCBI Taxonomy" id="1280514"/>
    <lineage>
        <taxon>Bacteria</taxon>
        <taxon>Bacillati</taxon>
        <taxon>Actinomycetota</taxon>
        <taxon>Acidimicrobiia</taxon>
        <taxon>Acidimicrobiales</taxon>
        <taxon>Acidimicrobiaceae</taxon>
        <taxon>Acidithrix</taxon>
    </lineage>
</organism>
<dbReference type="Pfam" id="PF02350">
    <property type="entry name" value="Epimerase_2"/>
    <property type="match status" value="1"/>
</dbReference>
<dbReference type="CDD" id="cd03786">
    <property type="entry name" value="GTB_UDP-GlcNAc_2-Epimerase"/>
    <property type="match status" value="1"/>
</dbReference>